<gene>
    <name evidence="2" type="ORF">EDD40_5695</name>
</gene>
<feature type="transmembrane region" description="Helical" evidence="1">
    <location>
        <begin position="89"/>
        <end position="108"/>
    </location>
</feature>
<feature type="transmembrane region" description="Helical" evidence="1">
    <location>
        <begin position="59"/>
        <end position="77"/>
    </location>
</feature>
<dbReference type="OrthoDB" id="3379031at2"/>
<sequence>MADLLGDLAKLRRRAREDRHAYSFPLLFFGVASFLAVPLHAPGSASRGFDVRHPVALGVYWTAVLVVGGLATVWWYRGRGARVGIETSTGGYLGALAIGLSGPVVGLALDHLPFRFSSGTAVGLILLAAATVLWRWKAPRAATLTAAVLGTAVLQHDQPAIGQFITIGLGLVVLAAVERSTRFTTITAAYLVALCVSAGFTPLEGVTPSTWSLGSVVVLPGLVLVVGGLAGLRRG</sequence>
<dbReference type="RefSeq" id="WP_123745605.1">
    <property type="nucleotide sequence ID" value="NZ_RJKM01000001.1"/>
</dbReference>
<protein>
    <submittedName>
        <fullName evidence="2">Uncharacterized protein</fullName>
    </submittedName>
</protein>
<dbReference type="EMBL" id="RJKM01000001">
    <property type="protein sequence ID" value="ROP40287.1"/>
    <property type="molecule type" value="Genomic_DNA"/>
</dbReference>
<feature type="transmembrane region" description="Helical" evidence="1">
    <location>
        <begin position="21"/>
        <end position="39"/>
    </location>
</feature>
<keyword evidence="1" id="KW-1133">Transmembrane helix</keyword>
<comment type="caution">
    <text evidence="2">The sequence shown here is derived from an EMBL/GenBank/DDBJ whole genome shotgun (WGS) entry which is preliminary data.</text>
</comment>
<keyword evidence="1" id="KW-0472">Membrane</keyword>
<keyword evidence="1" id="KW-0812">Transmembrane</keyword>
<feature type="transmembrane region" description="Helical" evidence="1">
    <location>
        <begin position="184"/>
        <end position="203"/>
    </location>
</feature>
<name>A0A3N1HCQ8_9PSEU</name>
<keyword evidence="3" id="KW-1185">Reference proteome</keyword>
<feature type="transmembrane region" description="Helical" evidence="1">
    <location>
        <begin position="209"/>
        <end position="232"/>
    </location>
</feature>
<dbReference type="AlphaFoldDB" id="A0A3N1HCQ8"/>
<evidence type="ECO:0000313" key="3">
    <source>
        <dbReference type="Proteomes" id="UP000268727"/>
    </source>
</evidence>
<evidence type="ECO:0000313" key="2">
    <source>
        <dbReference type="EMBL" id="ROP40287.1"/>
    </source>
</evidence>
<evidence type="ECO:0000256" key="1">
    <source>
        <dbReference type="SAM" id="Phobius"/>
    </source>
</evidence>
<organism evidence="2 3">
    <name type="scientific">Saccharothrix texasensis</name>
    <dbReference type="NCBI Taxonomy" id="103734"/>
    <lineage>
        <taxon>Bacteria</taxon>
        <taxon>Bacillati</taxon>
        <taxon>Actinomycetota</taxon>
        <taxon>Actinomycetes</taxon>
        <taxon>Pseudonocardiales</taxon>
        <taxon>Pseudonocardiaceae</taxon>
        <taxon>Saccharothrix</taxon>
    </lineage>
</organism>
<feature type="transmembrane region" description="Helical" evidence="1">
    <location>
        <begin position="114"/>
        <end position="133"/>
    </location>
</feature>
<dbReference type="Proteomes" id="UP000268727">
    <property type="component" value="Unassembled WGS sequence"/>
</dbReference>
<accession>A0A3N1HCQ8</accession>
<proteinExistence type="predicted"/>
<reference evidence="2 3" key="1">
    <citation type="submission" date="2018-11" db="EMBL/GenBank/DDBJ databases">
        <title>Sequencing the genomes of 1000 actinobacteria strains.</title>
        <authorList>
            <person name="Klenk H.-P."/>
        </authorList>
    </citation>
    <scope>NUCLEOTIDE SEQUENCE [LARGE SCALE GENOMIC DNA]</scope>
    <source>
        <strain evidence="2 3">DSM 44231</strain>
    </source>
</reference>